<dbReference type="Proteomes" id="UP001642484">
    <property type="component" value="Unassembled WGS sequence"/>
</dbReference>
<protein>
    <submittedName>
        <fullName evidence="1">Uncharacterized protein</fullName>
    </submittedName>
</protein>
<dbReference type="EMBL" id="CAXAMN010023695">
    <property type="protein sequence ID" value="CAK9079962.1"/>
    <property type="molecule type" value="Genomic_DNA"/>
</dbReference>
<name>A0ABP0PV99_9DINO</name>
<accession>A0ABP0PV99</accession>
<evidence type="ECO:0000313" key="1">
    <source>
        <dbReference type="EMBL" id="CAK9079962.1"/>
    </source>
</evidence>
<dbReference type="Gene3D" id="1.25.40.10">
    <property type="entry name" value="Tetratricopeptide repeat domain"/>
    <property type="match status" value="1"/>
</dbReference>
<evidence type="ECO:0000313" key="2">
    <source>
        <dbReference type="Proteomes" id="UP001642484"/>
    </source>
</evidence>
<sequence length="190" mass="21231">MLRSDASNTSSRQFWHLLNSLARGAQGGARVFQALEELRRKQDEHFAVELDSGLYRLGISACGSSRLWQHACWLLKVMPRAQVRRDVATFSAAMTACGKGPGGKSHGTGETRPTMTPFQPSQLIGKYAKICQARGLGLDLLISAKRPPSFGLVRKRQSIEGSGFFERWFVEMFCIFLFFASQHGPHFCLY</sequence>
<comment type="caution">
    <text evidence="1">The sequence shown here is derived from an EMBL/GenBank/DDBJ whole genome shotgun (WGS) entry which is preliminary data.</text>
</comment>
<organism evidence="1 2">
    <name type="scientific">Durusdinium trenchii</name>
    <dbReference type="NCBI Taxonomy" id="1381693"/>
    <lineage>
        <taxon>Eukaryota</taxon>
        <taxon>Sar</taxon>
        <taxon>Alveolata</taxon>
        <taxon>Dinophyceae</taxon>
        <taxon>Suessiales</taxon>
        <taxon>Symbiodiniaceae</taxon>
        <taxon>Durusdinium</taxon>
    </lineage>
</organism>
<proteinExistence type="predicted"/>
<gene>
    <name evidence="1" type="ORF">CCMP2556_LOCUS39315</name>
</gene>
<dbReference type="InterPro" id="IPR011990">
    <property type="entry name" value="TPR-like_helical_dom_sf"/>
</dbReference>
<keyword evidence="2" id="KW-1185">Reference proteome</keyword>
<reference evidence="1 2" key="1">
    <citation type="submission" date="2024-02" db="EMBL/GenBank/DDBJ databases">
        <authorList>
            <person name="Chen Y."/>
            <person name="Shah S."/>
            <person name="Dougan E. K."/>
            <person name="Thang M."/>
            <person name="Chan C."/>
        </authorList>
    </citation>
    <scope>NUCLEOTIDE SEQUENCE [LARGE SCALE GENOMIC DNA]</scope>
</reference>